<comment type="caution">
    <text evidence="4">The sequence shown here is derived from an EMBL/GenBank/DDBJ whole genome shotgun (WGS) entry which is preliminary data.</text>
</comment>
<proteinExistence type="predicted"/>
<dbReference type="Proteomes" id="UP000077519">
    <property type="component" value="Unassembled WGS sequence"/>
</dbReference>
<dbReference type="EMBL" id="LVHI01000004">
    <property type="protein sequence ID" value="OAK56454.1"/>
    <property type="molecule type" value="Genomic_DNA"/>
</dbReference>
<dbReference type="InterPro" id="IPR013653">
    <property type="entry name" value="GCN5-like_dom"/>
</dbReference>
<dbReference type="AlphaFoldDB" id="A0A177YLL1"/>
<protein>
    <submittedName>
        <fullName evidence="4">GNAT family N-acetyltransferase</fullName>
    </submittedName>
</protein>
<sequence>MSTQDVDGHPLDDPVRGSLVGAHARFARVSGSGRVFRFDPEVAPFLGHPPVIETGDWDDIAALFGPGEIVSLTGVGHRVPAGWDVVDQFGLVQLVGTHLETRPYPDAIVLGADDVPEMLDLVERTKPGPFLPRTFELGTYLGVRDGEALVAMAGERMHPAGWTEISAVCTDPAYRGRGLATDLVRAVGHLIRARGEEPFLHASAANTHAIRLYLSIGFELRQESRLTLVRIPG</sequence>
<accession>A0A177YLL1</accession>
<reference evidence="4 5" key="1">
    <citation type="submission" date="2016-03" db="EMBL/GenBank/DDBJ databases">
        <title>Genome sequence of Rhodococcus kyotonensis KB10.</title>
        <authorList>
            <person name="Jeong H."/>
            <person name="Hong C.E."/>
            <person name="Jo S.H."/>
            <person name="Park J.M."/>
        </authorList>
    </citation>
    <scope>NUCLEOTIDE SEQUENCE [LARGE SCALE GENOMIC DNA]</scope>
    <source>
        <strain evidence="4 5">KB10</strain>
    </source>
</reference>
<keyword evidence="5" id="KW-1185">Reference proteome</keyword>
<dbReference type="InterPro" id="IPR050680">
    <property type="entry name" value="YpeA/RimI_acetyltransf"/>
</dbReference>
<dbReference type="PANTHER" id="PTHR43420">
    <property type="entry name" value="ACETYLTRANSFERASE"/>
    <property type="match status" value="1"/>
</dbReference>
<evidence type="ECO:0000256" key="1">
    <source>
        <dbReference type="ARBA" id="ARBA00022679"/>
    </source>
</evidence>
<dbReference type="Gene3D" id="3.40.630.30">
    <property type="match status" value="1"/>
</dbReference>
<dbReference type="CDD" id="cd04301">
    <property type="entry name" value="NAT_SF"/>
    <property type="match status" value="1"/>
</dbReference>
<dbReference type="PANTHER" id="PTHR43420:SF3">
    <property type="entry name" value="N-ACETYLTRANSFERASE DOMAIN-CONTAINING PROTEIN"/>
    <property type="match status" value="1"/>
</dbReference>
<evidence type="ECO:0000313" key="5">
    <source>
        <dbReference type="Proteomes" id="UP000077519"/>
    </source>
</evidence>
<gene>
    <name evidence="4" type="ORF">A3K89_16685</name>
</gene>
<name>A0A177YLL1_9NOCA</name>
<keyword evidence="2" id="KW-0012">Acyltransferase</keyword>
<feature type="domain" description="N-acetyltransferase" evidence="3">
    <location>
        <begin position="99"/>
        <end position="233"/>
    </location>
</feature>
<evidence type="ECO:0000256" key="2">
    <source>
        <dbReference type="ARBA" id="ARBA00023315"/>
    </source>
</evidence>
<dbReference type="InterPro" id="IPR000182">
    <property type="entry name" value="GNAT_dom"/>
</dbReference>
<keyword evidence="1 4" id="KW-0808">Transferase</keyword>
<evidence type="ECO:0000313" key="4">
    <source>
        <dbReference type="EMBL" id="OAK56454.1"/>
    </source>
</evidence>
<dbReference type="GO" id="GO:0016747">
    <property type="term" value="F:acyltransferase activity, transferring groups other than amino-acyl groups"/>
    <property type="evidence" value="ECO:0007669"/>
    <property type="project" value="InterPro"/>
</dbReference>
<organism evidence="4 5">
    <name type="scientific">Rhodococcoides kyotonense</name>
    <dbReference type="NCBI Taxonomy" id="398843"/>
    <lineage>
        <taxon>Bacteria</taxon>
        <taxon>Bacillati</taxon>
        <taxon>Actinomycetota</taxon>
        <taxon>Actinomycetes</taxon>
        <taxon>Mycobacteriales</taxon>
        <taxon>Nocardiaceae</taxon>
        <taxon>Rhodococcoides</taxon>
    </lineage>
</organism>
<dbReference type="RefSeq" id="WP_068422019.1">
    <property type="nucleotide sequence ID" value="NZ_LVHI01000004.1"/>
</dbReference>
<dbReference type="InterPro" id="IPR016181">
    <property type="entry name" value="Acyl_CoA_acyltransferase"/>
</dbReference>
<dbReference type="PROSITE" id="PS51186">
    <property type="entry name" value="GNAT"/>
    <property type="match status" value="1"/>
</dbReference>
<evidence type="ECO:0000259" key="3">
    <source>
        <dbReference type="PROSITE" id="PS51186"/>
    </source>
</evidence>
<dbReference type="SUPFAM" id="SSF55729">
    <property type="entry name" value="Acyl-CoA N-acyltransferases (Nat)"/>
    <property type="match status" value="1"/>
</dbReference>
<dbReference type="Pfam" id="PF08445">
    <property type="entry name" value="FR47"/>
    <property type="match status" value="1"/>
</dbReference>